<reference evidence="1 2" key="1">
    <citation type="journal article" date="2018" name="Mol. Biol. Evol.">
        <title>Broad Genomic Sampling Reveals a Smut Pathogenic Ancestry of the Fungal Clade Ustilaginomycotina.</title>
        <authorList>
            <person name="Kijpornyongpan T."/>
            <person name="Mondo S.J."/>
            <person name="Barry K."/>
            <person name="Sandor L."/>
            <person name="Lee J."/>
            <person name="Lipzen A."/>
            <person name="Pangilinan J."/>
            <person name="LaButti K."/>
            <person name="Hainaut M."/>
            <person name="Henrissat B."/>
            <person name="Grigoriev I.V."/>
            <person name="Spatafora J.W."/>
            <person name="Aime M.C."/>
        </authorList>
    </citation>
    <scope>NUCLEOTIDE SEQUENCE [LARGE SCALE GENOMIC DNA]</scope>
    <source>
        <strain evidence="1 2">SA 807</strain>
    </source>
</reference>
<dbReference type="EMBL" id="KZ819797">
    <property type="protein sequence ID" value="PWN52090.1"/>
    <property type="molecule type" value="Genomic_DNA"/>
</dbReference>
<evidence type="ECO:0000313" key="2">
    <source>
        <dbReference type="Proteomes" id="UP000245626"/>
    </source>
</evidence>
<proteinExistence type="predicted"/>
<keyword evidence="2" id="KW-1185">Reference proteome</keyword>
<accession>A0ACD0P1W7</accession>
<protein>
    <submittedName>
        <fullName evidence="1">Uncharacterized protein</fullName>
    </submittedName>
</protein>
<organism evidence="1 2">
    <name type="scientific">Violaceomyces palustris</name>
    <dbReference type="NCBI Taxonomy" id="1673888"/>
    <lineage>
        <taxon>Eukaryota</taxon>
        <taxon>Fungi</taxon>
        <taxon>Dikarya</taxon>
        <taxon>Basidiomycota</taxon>
        <taxon>Ustilaginomycotina</taxon>
        <taxon>Ustilaginomycetes</taxon>
        <taxon>Violaceomycetales</taxon>
        <taxon>Violaceomycetaceae</taxon>
        <taxon>Violaceomyces</taxon>
    </lineage>
</organism>
<sequence>MRFCFPHIVTVVLVSMVAFDRVLSAPAGPGGSSTLERGQGSTSVSQRHLKFFDTFAYLHRKLPEDDATHEFLDQLLYHIMEVQNRRIPQEMEWFVQEGKRIVKLLEGYANMLGMGPWWSVLSEGSSAAASLQGEDRWILEQMQSEMHKLASYVDFYESSDEFWHEMADDFYDQAHPLIRKSSRDARDVLFSKKVIRKAHSGVMATICHLFNRAALGPLHA</sequence>
<evidence type="ECO:0000313" key="1">
    <source>
        <dbReference type="EMBL" id="PWN52090.1"/>
    </source>
</evidence>
<name>A0ACD0P1W7_9BASI</name>
<dbReference type="Proteomes" id="UP000245626">
    <property type="component" value="Unassembled WGS sequence"/>
</dbReference>
<gene>
    <name evidence="1" type="ORF">IE53DRAFT_367496</name>
</gene>